<keyword evidence="3" id="KW-1185">Reference proteome</keyword>
<feature type="region of interest" description="Disordered" evidence="1">
    <location>
        <begin position="51"/>
        <end position="71"/>
    </location>
</feature>
<dbReference type="AlphaFoldDB" id="A0A4Y2R4J9"/>
<evidence type="ECO:0000256" key="1">
    <source>
        <dbReference type="SAM" id="MobiDB-lite"/>
    </source>
</evidence>
<dbReference type="Proteomes" id="UP000499080">
    <property type="component" value="Unassembled WGS sequence"/>
</dbReference>
<evidence type="ECO:0000313" key="3">
    <source>
        <dbReference type="Proteomes" id="UP000499080"/>
    </source>
</evidence>
<sequence length="187" mass="21682">MTRTILRGSAITVPHHCEDNSLMATSPFYHDLMRSRPMYTINRITSQICDSKPKNVRSEHRGSTHTESHEKPNVVCKATQGLLWDGPRYSLLWSDDENDTSTGTFLTNLLYRIRMRRFDPRIDLVRTRSTYTAYLKWNRGLNSRPVNPEADTVLLGQRSLVCVRQVTKAVTIIPNWLVTQHKSRRKL</sequence>
<comment type="caution">
    <text evidence="2">The sequence shown here is derived from an EMBL/GenBank/DDBJ whole genome shotgun (WGS) entry which is preliminary data.</text>
</comment>
<organism evidence="2 3">
    <name type="scientific">Araneus ventricosus</name>
    <name type="common">Orbweaver spider</name>
    <name type="synonym">Epeira ventricosa</name>
    <dbReference type="NCBI Taxonomy" id="182803"/>
    <lineage>
        <taxon>Eukaryota</taxon>
        <taxon>Metazoa</taxon>
        <taxon>Ecdysozoa</taxon>
        <taxon>Arthropoda</taxon>
        <taxon>Chelicerata</taxon>
        <taxon>Arachnida</taxon>
        <taxon>Araneae</taxon>
        <taxon>Araneomorphae</taxon>
        <taxon>Entelegynae</taxon>
        <taxon>Araneoidea</taxon>
        <taxon>Araneidae</taxon>
        <taxon>Araneus</taxon>
    </lineage>
</organism>
<evidence type="ECO:0000313" key="2">
    <source>
        <dbReference type="EMBL" id="GBN70617.1"/>
    </source>
</evidence>
<protein>
    <submittedName>
        <fullName evidence="2">Uncharacterized protein</fullName>
    </submittedName>
</protein>
<name>A0A4Y2R4J9_ARAVE</name>
<accession>A0A4Y2R4J9</accession>
<gene>
    <name evidence="2" type="ORF">AVEN_140735_1</name>
</gene>
<reference evidence="2 3" key="1">
    <citation type="journal article" date="2019" name="Sci. Rep.">
        <title>Orb-weaving spider Araneus ventricosus genome elucidates the spidroin gene catalogue.</title>
        <authorList>
            <person name="Kono N."/>
            <person name="Nakamura H."/>
            <person name="Ohtoshi R."/>
            <person name="Moran D.A.P."/>
            <person name="Shinohara A."/>
            <person name="Yoshida Y."/>
            <person name="Fujiwara M."/>
            <person name="Mori M."/>
            <person name="Tomita M."/>
            <person name="Arakawa K."/>
        </authorList>
    </citation>
    <scope>NUCLEOTIDE SEQUENCE [LARGE SCALE GENOMIC DNA]</scope>
</reference>
<dbReference type="EMBL" id="BGPR01015791">
    <property type="protein sequence ID" value="GBN70617.1"/>
    <property type="molecule type" value="Genomic_DNA"/>
</dbReference>
<proteinExistence type="predicted"/>